<feature type="compositionally biased region" description="Basic and acidic residues" evidence="1">
    <location>
        <begin position="97"/>
        <end position="108"/>
    </location>
</feature>
<evidence type="ECO:0000313" key="3">
    <source>
        <dbReference type="Proteomes" id="UP000053477"/>
    </source>
</evidence>
<accession>A0A0H2R021</accession>
<dbReference type="Proteomes" id="UP000053477">
    <property type="component" value="Unassembled WGS sequence"/>
</dbReference>
<name>A0A0H2R021_9AGAM</name>
<dbReference type="STRING" id="27342.A0A0H2R021"/>
<dbReference type="AlphaFoldDB" id="A0A0H2R021"/>
<evidence type="ECO:0000256" key="1">
    <source>
        <dbReference type="SAM" id="MobiDB-lite"/>
    </source>
</evidence>
<feature type="compositionally biased region" description="Pro residues" evidence="1">
    <location>
        <begin position="49"/>
        <end position="58"/>
    </location>
</feature>
<feature type="region of interest" description="Disordered" evidence="1">
    <location>
        <begin position="139"/>
        <end position="175"/>
    </location>
</feature>
<dbReference type="InParanoid" id="A0A0H2R021"/>
<keyword evidence="3" id="KW-1185">Reference proteome</keyword>
<proteinExistence type="predicted"/>
<dbReference type="OrthoDB" id="3357271at2759"/>
<feature type="compositionally biased region" description="Low complexity" evidence="1">
    <location>
        <begin position="64"/>
        <end position="76"/>
    </location>
</feature>
<protein>
    <submittedName>
        <fullName evidence="2">Uncharacterized protein</fullName>
    </submittedName>
</protein>
<sequence length="175" mass="19294">MPFNVASIKDKASHVKTASVTKFQDTRDKYSSAPMAKSKFAEDGISPAHKPPPPPLPPSRAFNSSVRSTSSSSDSSAPPPVLKSSRPKPSFSSTSHSDAHSDEIDRIDWQNLSPEDKEEFFGWLDEFFSQYLGRQIGPERSSVGAHQSHEASPIDQNHGLRPPPIKTWSKPTLQR</sequence>
<gene>
    <name evidence="2" type="ORF">SCHPADRAFT_1003102</name>
</gene>
<organism evidence="2 3">
    <name type="scientific">Schizopora paradoxa</name>
    <dbReference type="NCBI Taxonomy" id="27342"/>
    <lineage>
        <taxon>Eukaryota</taxon>
        <taxon>Fungi</taxon>
        <taxon>Dikarya</taxon>
        <taxon>Basidiomycota</taxon>
        <taxon>Agaricomycotina</taxon>
        <taxon>Agaricomycetes</taxon>
        <taxon>Hymenochaetales</taxon>
        <taxon>Schizoporaceae</taxon>
        <taxon>Schizopora</taxon>
    </lineage>
</organism>
<dbReference type="EMBL" id="KQ086382">
    <property type="protein sequence ID" value="KLO05014.1"/>
    <property type="molecule type" value="Genomic_DNA"/>
</dbReference>
<feature type="region of interest" description="Disordered" evidence="1">
    <location>
        <begin position="1"/>
        <end position="111"/>
    </location>
</feature>
<feature type="compositionally biased region" description="Low complexity" evidence="1">
    <location>
        <begin position="83"/>
        <end position="96"/>
    </location>
</feature>
<evidence type="ECO:0000313" key="2">
    <source>
        <dbReference type="EMBL" id="KLO05014.1"/>
    </source>
</evidence>
<reference evidence="2 3" key="1">
    <citation type="submission" date="2015-04" db="EMBL/GenBank/DDBJ databases">
        <title>Complete genome sequence of Schizopora paradoxa KUC8140, a cosmopolitan wood degrader in East Asia.</title>
        <authorList>
            <consortium name="DOE Joint Genome Institute"/>
            <person name="Min B."/>
            <person name="Park H."/>
            <person name="Jang Y."/>
            <person name="Kim J.-J."/>
            <person name="Kim K.H."/>
            <person name="Pangilinan J."/>
            <person name="Lipzen A."/>
            <person name="Riley R."/>
            <person name="Grigoriev I.V."/>
            <person name="Spatafora J.W."/>
            <person name="Choi I.-G."/>
        </authorList>
    </citation>
    <scope>NUCLEOTIDE SEQUENCE [LARGE SCALE GENOMIC DNA]</scope>
    <source>
        <strain evidence="2 3">KUC8140</strain>
    </source>
</reference>